<dbReference type="InterPro" id="IPR020568">
    <property type="entry name" value="Ribosomal_Su5_D2-typ_SF"/>
</dbReference>
<dbReference type="InterPro" id="IPR013810">
    <property type="entry name" value="Ribosomal_uS5_N"/>
</dbReference>
<evidence type="ECO:0000256" key="1">
    <source>
        <dbReference type="ARBA" id="ARBA00008945"/>
    </source>
</evidence>
<dbReference type="InterPro" id="IPR014721">
    <property type="entry name" value="Ribsml_uS5_D2-typ_fold_subgr"/>
</dbReference>
<dbReference type="PROSITE" id="PS50881">
    <property type="entry name" value="S5_DSRBD"/>
    <property type="match status" value="1"/>
</dbReference>
<sequence length="468" mass="52659">MSVARPAAGRLLSRCAKRAAAPVRSPVVFRPCTASCRAFHSSRSLAVRQRPRFNTTRLSERDGMRTADDFESFAKEKFPEYTAADKEELRKHFSPEQIAALEAAEAAVDPMDLTIQGRLRDDPYRLHYIDDMRDVQPVIDRRPRTKPAPDPNSRFMTEEEFSEDFIKWAENFFPSKAAKMTIRDFVSDDLKNIPEKDWSPRAREAAERKLVQHLMSSEGQQKLNEDYEGPNDIDILEYWLERSALIPPRPSNSALAPALPRKVPGVEGLYKRAIDSEDDSLDETGEYQDVKKKTGLSVKQLKSLTVKSIVTRFVSQQTRLGKIRRASVLAVAGNRDGWLGLGTATSIEPAMAMTKAKLDAIKNMKPIRRYENRTIYGTVEAKVGGSVVRIDARPPGFGLRVPSTIFEMCRAAGIHDMASKMLRSRNALNVVKATYEALLKQPDPEEIAIGRGKKLVDVRKVYYGKSLC</sequence>
<keyword evidence="8" id="KW-1185">Reference proteome</keyword>
<comment type="similarity">
    <text evidence="1 5">Belongs to the universal ribosomal protein uS5 family.</text>
</comment>
<proteinExistence type="inferred from homology"/>
<dbReference type="Proteomes" id="UP001586593">
    <property type="component" value="Unassembled WGS sequence"/>
</dbReference>
<dbReference type="Gene3D" id="3.30.160.20">
    <property type="match status" value="1"/>
</dbReference>
<comment type="caution">
    <text evidence="7">The sequence shown here is derived from an EMBL/GenBank/DDBJ whole genome shotgun (WGS) entry which is preliminary data.</text>
</comment>
<evidence type="ECO:0000259" key="6">
    <source>
        <dbReference type="PROSITE" id="PS50881"/>
    </source>
</evidence>
<dbReference type="PANTHER" id="PTHR48277">
    <property type="entry name" value="MITOCHONDRIAL RIBOSOMAL PROTEIN S5"/>
    <property type="match status" value="1"/>
</dbReference>
<dbReference type="SUPFAM" id="SSF54211">
    <property type="entry name" value="Ribosomal protein S5 domain 2-like"/>
    <property type="match status" value="1"/>
</dbReference>
<accession>A0ABR3XSI8</accession>
<dbReference type="InterPro" id="IPR000851">
    <property type="entry name" value="Ribosomal_uS5"/>
</dbReference>
<dbReference type="Gene3D" id="3.30.230.10">
    <property type="match status" value="1"/>
</dbReference>
<evidence type="ECO:0000256" key="4">
    <source>
        <dbReference type="PROSITE-ProRule" id="PRU00268"/>
    </source>
</evidence>
<dbReference type="Pfam" id="PF03719">
    <property type="entry name" value="Ribosomal_S5_C"/>
    <property type="match status" value="1"/>
</dbReference>
<dbReference type="EMBL" id="JAZHXJ010000052">
    <property type="protein sequence ID" value="KAL1878563.1"/>
    <property type="molecule type" value="Genomic_DNA"/>
</dbReference>
<organism evidence="7 8">
    <name type="scientific">Phialemonium thermophilum</name>
    <dbReference type="NCBI Taxonomy" id="223376"/>
    <lineage>
        <taxon>Eukaryota</taxon>
        <taxon>Fungi</taxon>
        <taxon>Dikarya</taxon>
        <taxon>Ascomycota</taxon>
        <taxon>Pezizomycotina</taxon>
        <taxon>Sordariomycetes</taxon>
        <taxon>Sordariomycetidae</taxon>
        <taxon>Cephalothecales</taxon>
        <taxon>Cephalothecaceae</taxon>
        <taxon>Phialemonium</taxon>
    </lineage>
</organism>
<evidence type="ECO:0000256" key="3">
    <source>
        <dbReference type="ARBA" id="ARBA00023274"/>
    </source>
</evidence>
<keyword evidence="2 4" id="KW-0689">Ribosomal protein</keyword>
<dbReference type="SUPFAM" id="SSF54768">
    <property type="entry name" value="dsRNA-binding domain-like"/>
    <property type="match status" value="1"/>
</dbReference>
<protein>
    <recommendedName>
        <fullName evidence="6">S5 DRBM domain-containing protein</fullName>
    </recommendedName>
</protein>
<evidence type="ECO:0000256" key="5">
    <source>
        <dbReference type="RuleBase" id="RU003823"/>
    </source>
</evidence>
<keyword evidence="3 4" id="KW-0687">Ribonucleoprotein</keyword>
<dbReference type="Pfam" id="PF00333">
    <property type="entry name" value="Ribosomal_S5"/>
    <property type="match status" value="1"/>
</dbReference>
<reference evidence="7 8" key="1">
    <citation type="journal article" date="2024" name="Commun. Biol.">
        <title>Comparative genomic analysis of thermophilic fungi reveals convergent evolutionary adaptations and gene losses.</title>
        <authorList>
            <person name="Steindorff A.S."/>
            <person name="Aguilar-Pontes M.V."/>
            <person name="Robinson A.J."/>
            <person name="Andreopoulos B."/>
            <person name="LaButti K."/>
            <person name="Kuo A."/>
            <person name="Mondo S."/>
            <person name="Riley R."/>
            <person name="Otillar R."/>
            <person name="Haridas S."/>
            <person name="Lipzen A."/>
            <person name="Grimwood J."/>
            <person name="Schmutz J."/>
            <person name="Clum A."/>
            <person name="Reid I.D."/>
            <person name="Moisan M.C."/>
            <person name="Butler G."/>
            <person name="Nguyen T.T.M."/>
            <person name="Dewar K."/>
            <person name="Conant G."/>
            <person name="Drula E."/>
            <person name="Henrissat B."/>
            <person name="Hansel C."/>
            <person name="Singer S."/>
            <person name="Hutchinson M.I."/>
            <person name="de Vries R.P."/>
            <person name="Natvig D.O."/>
            <person name="Powell A.J."/>
            <person name="Tsang A."/>
            <person name="Grigoriev I.V."/>
        </authorList>
    </citation>
    <scope>NUCLEOTIDE SEQUENCE [LARGE SCALE GENOMIC DNA]</scope>
    <source>
        <strain evidence="7 8">ATCC 24622</strain>
    </source>
</reference>
<gene>
    <name evidence="7" type="ORF">VTK73DRAFT_7828</name>
</gene>
<evidence type="ECO:0000313" key="7">
    <source>
        <dbReference type="EMBL" id="KAL1878563.1"/>
    </source>
</evidence>
<dbReference type="InterPro" id="IPR005324">
    <property type="entry name" value="Ribosomal_uS5_C"/>
</dbReference>
<feature type="domain" description="S5 DRBM" evidence="6">
    <location>
        <begin position="304"/>
        <end position="367"/>
    </location>
</feature>
<dbReference type="PANTHER" id="PTHR48277:SF1">
    <property type="entry name" value="MITOCHONDRIAL RIBOSOMAL PROTEIN S5"/>
    <property type="match status" value="1"/>
</dbReference>
<evidence type="ECO:0000256" key="2">
    <source>
        <dbReference type="ARBA" id="ARBA00022980"/>
    </source>
</evidence>
<evidence type="ECO:0000313" key="8">
    <source>
        <dbReference type="Proteomes" id="UP001586593"/>
    </source>
</evidence>
<name>A0ABR3XSI8_9PEZI</name>